<reference evidence="3" key="1">
    <citation type="submission" date="2025-08" db="UniProtKB">
        <authorList>
            <consortium name="RefSeq"/>
        </authorList>
    </citation>
    <scope>IDENTIFICATION</scope>
    <source>
        <tissue evidence="3">Testes</tissue>
    </source>
</reference>
<name>A0ABM0MST5_SACKO</name>
<evidence type="ECO:0000313" key="2">
    <source>
        <dbReference type="Proteomes" id="UP000694865"/>
    </source>
</evidence>
<dbReference type="PANTHER" id="PTHR18945">
    <property type="entry name" value="NEUROTRANSMITTER GATED ION CHANNEL"/>
    <property type="match status" value="1"/>
</dbReference>
<dbReference type="InterPro" id="IPR006201">
    <property type="entry name" value="Neur_channel"/>
</dbReference>
<organism evidence="2 3">
    <name type="scientific">Saccoglossus kowalevskii</name>
    <name type="common">Acorn worm</name>
    <dbReference type="NCBI Taxonomy" id="10224"/>
    <lineage>
        <taxon>Eukaryota</taxon>
        <taxon>Metazoa</taxon>
        <taxon>Hemichordata</taxon>
        <taxon>Enteropneusta</taxon>
        <taxon>Harrimaniidae</taxon>
        <taxon>Saccoglossus</taxon>
    </lineage>
</organism>
<feature type="non-terminal residue" evidence="3">
    <location>
        <position position="1"/>
    </location>
</feature>
<dbReference type="Gene3D" id="2.70.170.10">
    <property type="entry name" value="Neurotransmitter-gated ion-channel ligand-binding domain"/>
    <property type="match status" value="1"/>
</dbReference>
<feature type="domain" description="Neurotransmitter-gated ion-channel ligand-binding" evidence="1">
    <location>
        <begin position="3"/>
        <end position="114"/>
    </location>
</feature>
<accession>A0ABM0MST5</accession>
<dbReference type="Pfam" id="PF02931">
    <property type="entry name" value="Neur_chan_LBD"/>
    <property type="match status" value="1"/>
</dbReference>
<evidence type="ECO:0000313" key="3">
    <source>
        <dbReference type="RefSeq" id="XP_006823076.1"/>
    </source>
</evidence>
<dbReference type="InterPro" id="IPR006202">
    <property type="entry name" value="Neur_chan_lig-bd"/>
</dbReference>
<protein>
    <submittedName>
        <fullName evidence="3">Neuronal acetylcholine receptor subunit alpha-5-like</fullName>
    </submittedName>
</protein>
<dbReference type="GeneID" id="102803358"/>
<evidence type="ECO:0000259" key="1">
    <source>
        <dbReference type="Pfam" id="PF02931"/>
    </source>
</evidence>
<proteinExistence type="predicted"/>
<keyword evidence="2" id="KW-1185">Reference proteome</keyword>
<dbReference type="InterPro" id="IPR036734">
    <property type="entry name" value="Neur_chan_lig-bd_sf"/>
</dbReference>
<gene>
    <name evidence="3" type="primary">LOC102803358</name>
</gene>
<dbReference type="SUPFAM" id="SSF63712">
    <property type="entry name" value="Nicotinic receptor ligand binding domain-like"/>
    <property type="match status" value="1"/>
</dbReference>
<dbReference type="Proteomes" id="UP000694865">
    <property type="component" value="Unplaced"/>
</dbReference>
<sequence length="131" mass="15230">DIKNNKALLSVCRKLSWIDPRLEWNREQYPGIDILRINMDDIWVPDIVLYNGKQTQTHKAMGILYPDGMIFYLPPYEEKVMCNFGSAFWFPYDTHKITIKYGSWAYDGTAVDLGEIQIDIESIFGKMQSGN</sequence>
<dbReference type="RefSeq" id="XP_006823076.1">
    <property type="nucleotide sequence ID" value="XM_006823013.1"/>
</dbReference>